<gene>
    <name evidence="1" type="ORF">LOK49_LG11G00152</name>
</gene>
<keyword evidence="1" id="KW-0675">Receptor</keyword>
<evidence type="ECO:0000313" key="1">
    <source>
        <dbReference type="EMBL" id="KAI7993322.1"/>
    </source>
</evidence>
<sequence>MGKLNETTFTGLDQLRTLNLFINFLGGSLPLSLFQLPNLQVIDLSKNDFSGSILISINLHFLEIFDISHNSFENSVPVGICINSTRIQIINFA</sequence>
<dbReference type="EMBL" id="CM045769">
    <property type="protein sequence ID" value="KAI7993322.1"/>
    <property type="molecule type" value="Genomic_DNA"/>
</dbReference>
<protein>
    <submittedName>
        <fullName evidence="1">Phytosulfokine receptor 1</fullName>
    </submittedName>
</protein>
<accession>A0ACC0FZ08</accession>
<keyword evidence="2" id="KW-1185">Reference proteome</keyword>
<organism evidence="1 2">
    <name type="scientific">Camellia lanceoleosa</name>
    <dbReference type="NCBI Taxonomy" id="1840588"/>
    <lineage>
        <taxon>Eukaryota</taxon>
        <taxon>Viridiplantae</taxon>
        <taxon>Streptophyta</taxon>
        <taxon>Embryophyta</taxon>
        <taxon>Tracheophyta</taxon>
        <taxon>Spermatophyta</taxon>
        <taxon>Magnoliopsida</taxon>
        <taxon>eudicotyledons</taxon>
        <taxon>Gunneridae</taxon>
        <taxon>Pentapetalae</taxon>
        <taxon>asterids</taxon>
        <taxon>Ericales</taxon>
        <taxon>Theaceae</taxon>
        <taxon>Camellia</taxon>
    </lineage>
</organism>
<dbReference type="Proteomes" id="UP001060215">
    <property type="component" value="Chromosome 12"/>
</dbReference>
<name>A0ACC0FZ08_9ERIC</name>
<reference evidence="1 2" key="1">
    <citation type="journal article" date="2022" name="Plant J.">
        <title>Chromosome-level genome of Camellia lanceoleosa provides a valuable resource for understanding genome evolution and self-incompatibility.</title>
        <authorList>
            <person name="Gong W."/>
            <person name="Xiao S."/>
            <person name="Wang L."/>
            <person name="Liao Z."/>
            <person name="Chang Y."/>
            <person name="Mo W."/>
            <person name="Hu G."/>
            <person name="Li W."/>
            <person name="Zhao G."/>
            <person name="Zhu H."/>
            <person name="Hu X."/>
            <person name="Ji K."/>
            <person name="Xiang X."/>
            <person name="Song Q."/>
            <person name="Yuan D."/>
            <person name="Jin S."/>
            <person name="Zhang L."/>
        </authorList>
    </citation>
    <scope>NUCLEOTIDE SEQUENCE [LARGE SCALE GENOMIC DNA]</scope>
    <source>
        <strain evidence="1">SQ_2022a</strain>
    </source>
</reference>
<evidence type="ECO:0000313" key="2">
    <source>
        <dbReference type="Proteomes" id="UP001060215"/>
    </source>
</evidence>
<comment type="caution">
    <text evidence="1">The sequence shown here is derived from an EMBL/GenBank/DDBJ whole genome shotgun (WGS) entry which is preliminary data.</text>
</comment>
<proteinExistence type="predicted"/>